<evidence type="ECO:0000259" key="1">
    <source>
        <dbReference type="PROSITE" id="PS51480"/>
    </source>
</evidence>
<dbReference type="Proteomes" id="UP000030011">
    <property type="component" value="Unassembled WGS sequence"/>
</dbReference>
<organism evidence="2 3">
    <name type="scientific">Knoellia subterranea KCTC 19937</name>
    <dbReference type="NCBI Taxonomy" id="1385521"/>
    <lineage>
        <taxon>Bacteria</taxon>
        <taxon>Bacillati</taxon>
        <taxon>Actinomycetota</taxon>
        <taxon>Actinomycetes</taxon>
        <taxon>Micrococcales</taxon>
        <taxon>Intrasporangiaceae</taxon>
        <taxon>Knoellia</taxon>
    </lineage>
</organism>
<dbReference type="GO" id="GO:0004371">
    <property type="term" value="F:glycerone kinase activity"/>
    <property type="evidence" value="ECO:0007669"/>
    <property type="project" value="InterPro"/>
</dbReference>
<dbReference type="PANTHER" id="PTHR33434:SF4">
    <property type="entry name" value="PHOSPHATASE PROTEIN"/>
    <property type="match status" value="1"/>
</dbReference>
<dbReference type="OrthoDB" id="9760324at2"/>
<keyword evidence="2" id="KW-0808">Transferase</keyword>
<dbReference type="Pfam" id="PF02734">
    <property type="entry name" value="Dak2"/>
    <property type="match status" value="1"/>
</dbReference>
<dbReference type="NCBIfam" id="TIGR03599">
    <property type="entry name" value="YloV"/>
    <property type="match status" value="1"/>
</dbReference>
<dbReference type="PROSITE" id="PS51480">
    <property type="entry name" value="DHAL"/>
    <property type="match status" value="1"/>
</dbReference>
<proteinExistence type="predicted"/>
<dbReference type="EMBL" id="AVPK01000008">
    <property type="protein sequence ID" value="KGN36712.1"/>
    <property type="molecule type" value="Genomic_DNA"/>
</dbReference>
<dbReference type="InterPro" id="IPR004007">
    <property type="entry name" value="DhaL_dom"/>
</dbReference>
<keyword evidence="2" id="KW-0418">Kinase</keyword>
<dbReference type="SUPFAM" id="SSF101473">
    <property type="entry name" value="DhaL-like"/>
    <property type="match status" value="1"/>
</dbReference>
<dbReference type="InterPro" id="IPR048394">
    <property type="entry name" value="FakA-like_M"/>
</dbReference>
<dbReference type="InterPro" id="IPR036117">
    <property type="entry name" value="DhaL_dom_sf"/>
</dbReference>
<gene>
    <name evidence="2" type="ORF">N803_16935</name>
</gene>
<keyword evidence="3" id="KW-1185">Reference proteome</keyword>
<feature type="domain" description="DhaL" evidence="1">
    <location>
        <begin position="8"/>
        <end position="209"/>
    </location>
</feature>
<evidence type="ECO:0000313" key="3">
    <source>
        <dbReference type="Proteomes" id="UP000030011"/>
    </source>
</evidence>
<dbReference type="RefSeq" id="WP_035906076.1">
    <property type="nucleotide sequence ID" value="NZ_AVPK01000008.1"/>
</dbReference>
<dbReference type="eggNOG" id="COG1461">
    <property type="taxonomic scope" value="Bacteria"/>
</dbReference>
<sequence length="552" mass="56190">MPAVLDADRARLWGALTRAAFAARRSEIDALNVFPVPDGDTGTNLYLTMDAAITEVGRLHTAEGTLGTATLVEEARDLARALLLSARGNSGVILSQIIAGVAEVIVDGDYAELDGQALAAALRRGAQKARESVAHPQEGTILSVADAVADAADQRAAAGGGAVEVALTSVEAAEAALARTPEQLETLARAGVVDAGGAGCLLMVEALHRALTGDWAAEGPLHHASDDLIPRASWGSAALTQDPLDALHEGTGGPAFEVMFLLDGSDPARVAMMRTALDGLGDSLLVVGGPDLWNVHVHVDDVGAAIESGILAGRPHRIKVTHFATQIAHQQPQEFAVIACAAGPGMASILGEAGAHVVPSAPGARASAGQLLEAIRRTGASSVVVLPNDKDTLMAAEVACRAATDDGIDTAIVPARTAVQGLAALAVVDFDKGPRENAISMTSAAVATRHGAVSIASREVLTWAGSVSIGDILGIVSGDVALIGDDLTATAVEVLDRLLSGGGELVTLVTGADAAPGFVDAVEEAVSRKHPEVEVVRIDGGQQVYPLLVGVE</sequence>
<dbReference type="PANTHER" id="PTHR33434">
    <property type="entry name" value="DEGV DOMAIN-CONTAINING PROTEIN DR_1986-RELATED"/>
    <property type="match status" value="1"/>
</dbReference>
<evidence type="ECO:0000313" key="2">
    <source>
        <dbReference type="EMBL" id="KGN36712.1"/>
    </source>
</evidence>
<dbReference type="InterPro" id="IPR033470">
    <property type="entry name" value="FakA-like_C"/>
</dbReference>
<reference evidence="2 3" key="1">
    <citation type="submission" date="2013-08" db="EMBL/GenBank/DDBJ databases">
        <title>The genome sequence of Knoellia subterranea.</title>
        <authorList>
            <person name="Zhu W."/>
            <person name="Wang G."/>
        </authorList>
    </citation>
    <scope>NUCLEOTIDE SEQUENCE [LARGE SCALE GENOMIC DNA]</scope>
    <source>
        <strain evidence="2 3">KCTC 19937</strain>
    </source>
</reference>
<dbReference type="InterPro" id="IPR019986">
    <property type="entry name" value="YloV-like"/>
</dbReference>
<dbReference type="Pfam" id="PF21645">
    <property type="entry name" value="FakA-like_M"/>
    <property type="match status" value="1"/>
</dbReference>
<dbReference type="InterPro" id="IPR050270">
    <property type="entry name" value="DegV_domain_contain"/>
</dbReference>
<dbReference type="Pfam" id="PF13684">
    <property type="entry name" value="FakA-like_C"/>
    <property type="match status" value="1"/>
</dbReference>
<dbReference type="AlphaFoldDB" id="A0A0A0JKX7"/>
<dbReference type="Gene3D" id="1.25.40.340">
    <property type="match status" value="1"/>
</dbReference>
<dbReference type="SMART" id="SM01120">
    <property type="entry name" value="Dak2"/>
    <property type="match status" value="1"/>
</dbReference>
<comment type="caution">
    <text evidence="2">The sequence shown here is derived from an EMBL/GenBank/DDBJ whole genome shotgun (WGS) entry which is preliminary data.</text>
</comment>
<dbReference type="SMART" id="SM01121">
    <property type="entry name" value="Dak1_2"/>
    <property type="match status" value="1"/>
</dbReference>
<protein>
    <submittedName>
        <fullName evidence="2">Dihydroxyacetone kinase</fullName>
    </submittedName>
</protein>
<dbReference type="STRING" id="1385521.N803_16935"/>
<accession>A0A0A0JKX7</accession>
<name>A0A0A0JKX7_9MICO</name>
<dbReference type="GO" id="GO:0006071">
    <property type="term" value="P:glycerol metabolic process"/>
    <property type="evidence" value="ECO:0007669"/>
    <property type="project" value="InterPro"/>
</dbReference>